<proteinExistence type="predicted"/>
<sequence length="285" mass="31923">QESDAMSTVGAVSSPPGPPLPDIILPDVPFVDLQSDDFPDEESDPNYMSRAPKNSNTQKTRKILDFLEGLPGKFSLHDFLTELFTSDDSVIKGWKNTYFGVSGHVHLLDVAIGDKATRDPDIVQWIIAKAADICSQETSFLTDNASRGRHYHEALYLRAPAHSVDIQRLHSFSVPHLLQIYERTTPLLQNILQAVIGKEASLPEKKSSRARSQRNPDMGRTIITSMILNLRSRETNLHAAMNSLMLWDANVPRQIVQALNHYSFCSSYFYQAKAMQSISKDGVRL</sequence>
<evidence type="ECO:0000313" key="2">
    <source>
        <dbReference type="EMBL" id="KAJ7314280.1"/>
    </source>
</evidence>
<accession>A0AAD6ZAK9</accession>
<evidence type="ECO:0000313" key="3">
    <source>
        <dbReference type="Proteomes" id="UP001218218"/>
    </source>
</evidence>
<comment type="caution">
    <text evidence="2">The sequence shown here is derived from an EMBL/GenBank/DDBJ whole genome shotgun (WGS) entry which is preliminary data.</text>
</comment>
<gene>
    <name evidence="2" type="ORF">DFH08DRAFT_663008</name>
</gene>
<feature type="non-terminal residue" evidence="2">
    <location>
        <position position="285"/>
    </location>
</feature>
<organism evidence="2 3">
    <name type="scientific">Mycena albidolilacea</name>
    <dbReference type="NCBI Taxonomy" id="1033008"/>
    <lineage>
        <taxon>Eukaryota</taxon>
        <taxon>Fungi</taxon>
        <taxon>Dikarya</taxon>
        <taxon>Basidiomycota</taxon>
        <taxon>Agaricomycotina</taxon>
        <taxon>Agaricomycetes</taxon>
        <taxon>Agaricomycetidae</taxon>
        <taxon>Agaricales</taxon>
        <taxon>Marasmiineae</taxon>
        <taxon>Mycenaceae</taxon>
        <taxon>Mycena</taxon>
    </lineage>
</organism>
<evidence type="ECO:0000256" key="1">
    <source>
        <dbReference type="SAM" id="MobiDB-lite"/>
    </source>
</evidence>
<protein>
    <submittedName>
        <fullName evidence="2">Uncharacterized protein</fullName>
    </submittedName>
</protein>
<feature type="compositionally biased region" description="Acidic residues" evidence="1">
    <location>
        <begin position="34"/>
        <end position="44"/>
    </location>
</feature>
<name>A0AAD6ZAK9_9AGAR</name>
<dbReference type="EMBL" id="JARIHO010000068">
    <property type="protein sequence ID" value="KAJ7314280.1"/>
    <property type="molecule type" value="Genomic_DNA"/>
</dbReference>
<feature type="non-terminal residue" evidence="2">
    <location>
        <position position="1"/>
    </location>
</feature>
<dbReference type="Proteomes" id="UP001218218">
    <property type="component" value="Unassembled WGS sequence"/>
</dbReference>
<keyword evidence="3" id="KW-1185">Reference proteome</keyword>
<reference evidence="2" key="1">
    <citation type="submission" date="2023-03" db="EMBL/GenBank/DDBJ databases">
        <title>Massive genome expansion in bonnet fungi (Mycena s.s.) driven by repeated elements and novel gene families across ecological guilds.</title>
        <authorList>
            <consortium name="Lawrence Berkeley National Laboratory"/>
            <person name="Harder C.B."/>
            <person name="Miyauchi S."/>
            <person name="Viragh M."/>
            <person name="Kuo A."/>
            <person name="Thoen E."/>
            <person name="Andreopoulos B."/>
            <person name="Lu D."/>
            <person name="Skrede I."/>
            <person name="Drula E."/>
            <person name="Henrissat B."/>
            <person name="Morin E."/>
            <person name="Kohler A."/>
            <person name="Barry K."/>
            <person name="LaButti K."/>
            <person name="Morin E."/>
            <person name="Salamov A."/>
            <person name="Lipzen A."/>
            <person name="Mereny Z."/>
            <person name="Hegedus B."/>
            <person name="Baldrian P."/>
            <person name="Stursova M."/>
            <person name="Weitz H."/>
            <person name="Taylor A."/>
            <person name="Grigoriev I.V."/>
            <person name="Nagy L.G."/>
            <person name="Martin F."/>
            <person name="Kauserud H."/>
        </authorList>
    </citation>
    <scope>NUCLEOTIDE SEQUENCE</scope>
    <source>
        <strain evidence="2">CBHHK002</strain>
    </source>
</reference>
<dbReference type="AlphaFoldDB" id="A0AAD6ZAK9"/>
<feature type="region of interest" description="Disordered" evidence="1">
    <location>
        <begin position="1"/>
        <end position="56"/>
    </location>
</feature>